<comment type="caution">
    <text evidence="1">The sequence shown here is derived from an EMBL/GenBank/DDBJ whole genome shotgun (WGS) entry which is preliminary data.</text>
</comment>
<evidence type="ECO:0000313" key="1">
    <source>
        <dbReference type="EMBL" id="KAA6301518.1"/>
    </source>
</evidence>
<organism evidence="1 2">
    <name type="scientific">Candidatus Ordinivivax streblomastigis</name>
    <dbReference type="NCBI Taxonomy" id="2540710"/>
    <lineage>
        <taxon>Bacteria</taxon>
        <taxon>Pseudomonadati</taxon>
        <taxon>Bacteroidota</taxon>
        <taxon>Bacteroidia</taxon>
        <taxon>Bacteroidales</taxon>
        <taxon>Candidatus Ordinivivax</taxon>
    </lineage>
</organism>
<dbReference type="AlphaFoldDB" id="A0A5M8NZE2"/>
<name>A0A5M8NZE2_9BACT</name>
<evidence type="ECO:0000313" key="2">
    <source>
        <dbReference type="Proteomes" id="UP000324575"/>
    </source>
</evidence>
<proteinExistence type="predicted"/>
<accession>A0A5M8NZE2</accession>
<reference evidence="1 2" key="1">
    <citation type="submission" date="2019-03" db="EMBL/GenBank/DDBJ databases">
        <title>Single cell metagenomics reveals metabolic interactions within the superorganism composed of flagellate Streblomastix strix and complex community of Bacteroidetes bacteria on its surface.</title>
        <authorList>
            <person name="Treitli S.C."/>
            <person name="Kolisko M."/>
            <person name="Husnik F."/>
            <person name="Keeling P."/>
            <person name="Hampl V."/>
        </authorList>
    </citation>
    <scope>NUCLEOTIDE SEQUENCE [LARGE SCALE GENOMIC DNA]</scope>
    <source>
        <strain evidence="1">St1</strain>
    </source>
</reference>
<dbReference type="EMBL" id="SNRX01000017">
    <property type="protein sequence ID" value="KAA6301518.1"/>
    <property type="molecule type" value="Genomic_DNA"/>
</dbReference>
<sequence length="53" mass="6240">MEDVFTQSRVIIENGVIKPIFSDEVERTGYMPVEEMGYLLHEMVKQVYQTDML</sequence>
<gene>
    <name evidence="1" type="ORF">EZS26_002262</name>
</gene>
<dbReference type="Proteomes" id="UP000324575">
    <property type="component" value="Unassembled WGS sequence"/>
</dbReference>
<protein>
    <submittedName>
        <fullName evidence="1">Uncharacterized protein</fullName>
    </submittedName>
</protein>